<dbReference type="GO" id="GO:0003682">
    <property type="term" value="F:chromatin binding"/>
    <property type="evidence" value="ECO:0007669"/>
    <property type="project" value="TreeGrafter"/>
</dbReference>
<feature type="compositionally biased region" description="Low complexity" evidence="1">
    <location>
        <begin position="1117"/>
        <end position="1132"/>
    </location>
</feature>
<reference evidence="3 4" key="1">
    <citation type="submission" date="2018-04" db="EMBL/GenBank/DDBJ databases">
        <title>The genome of golden apple snail Pomacea canaliculata provides insight into stress tolerance and invasive adaptation.</title>
        <authorList>
            <person name="Liu C."/>
            <person name="Liu B."/>
            <person name="Ren Y."/>
            <person name="Zhang Y."/>
            <person name="Wang H."/>
            <person name="Li S."/>
            <person name="Jiang F."/>
            <person name="Yin L."/>
            <person name="Zhang G."/>
            <person name="Qian W."/>
            <person name="Fan W."/>
        </authorList>
    </citation>
    <scope>NUCLEOTIDE SEQUENCE [LARGE SCALE GENOMIC DNA]</scope>
    <source>
        <strain evidence="3">SZHN2017</strain>
        <tissue evidence="3">Muscle</tissue>
    </source>
</reference>
<feature type="compositionally biased region" description="Polar residues" evidence="1">
    <location>
        <begin position="1990"/>
        <end position="2001"/>
    </location>
</feature>
<feature type="domain" description="MBD" evidence="2">
    <location>
        <begin position="407"/>
        <end position="477"/>
    </location>
</feature>
<dbReference type="GO" id="GO:0003677">
    <property type="term" value="F:DNA binding"/>
    <property type="evidence" value="ECO:0007669"/>
    <property type="project" value="InterPro"/>
</dbReference>
<feature type="compositionally biased region" description="Basic residues" evidence="1">
    <location>
        <begin position="829"/>
        <end position="844"/>
    </location>
</feature>
<comment type="caution">
    <text evidence="3">The sequence shown here is derived from an EMBL/GenBank/DDBJ whole genome shotgun (WGS) entry which is preliminary data.</text>
</comment>
<feature type="compositionally biased region" description="Polar residues" evidence="1">
    <location>
        <begin position="2010"/>
        <end position="2025"/>
    </location>
</feature>
<keyword evidence="4" id="KW-1185">Reference proteome</keyword>
<feature type="compositionally biased region" description="Basic residues" evidence="1">
    <location>
        <begin position="1148"/>
        <end position="1160"/>
    </location>
</feature>
<feature type="region of interest" description="Disordered" evidence="1">
    <location>
        <begin position="1898"/>
        <end position="1936"/>
    </location>
</feature>
<dbReference type="GO" id="GO:0005634">
    <property type="term" value="C:nucleus"/>
    <property type="evidence" value="ECO:0007669"/>
    <property type="project" value="TreeGrafter"/>
</dbReference>
<dbReference type="Proteomes" id="UP000245119">
    <property type="component" value="Linkage Group LG2"/>
</dbReference>
<dbReference type="STRING" id="400727.A0A2T7PRB4"/>
<evidence type="ECO:0000313" key="4">
    <source>
        <dbReference type="Proteomes" id="UP000245119"/>
    </source>
</evidence>
<sequence length="2203" mass="229484">MVGRQNVFPMATGLSIPQEPLCSPQNMLEAYGSLSPNMMGQKVASTGAVAASGYRNFGWMNIPQANNNIATVSNNNNAGTTTPVNNQPSLPSIGHLLSHLQQQQKQQTTMTALFHPSPQQSQPQQHQQNIANFQSIHVFQGAPTANLQMSPGGLQVSPGSIQVSPNGQAFQVPQSLQNTLSPNTMAAAGVGFSALRQVQVSAAIGGMVGGGIRNQVVMAPRGQVIMAQTFPTGNSGSNEMKNFQSVAKLATVGPGGGLGVRAVMGGQVNVVSAPPISATLPSAALVTSSTAVSHSDQPVSFVSQASCNHIALTTTTVTVTTSACSLAATTATTVHTSIPLATSITSLPNISPTSCQHTSPHPSHPAHNSHVQEVETKRDGVSGLLATSSMPLVASSAGTPANGSDEAGNGEVQVIKVPYSWRRELVNGAVVYFSPSNVCLSSLEQIQAYLSKSGTCKCGLECPLQVGRTFNFDPAVEGKPWSMEDVTCSQDLTKLCNHKRKVLALAAFQNSTVGQETQGKADGPATKFRKRDKGKLGDNLLVSPLVADSKLKTSITNAVNKHAAATALSLSSSHNSLNSSTSSIISSAQSSSAEEIGVAGSISQATSTDLGISVPTPQHMVPPSANCGVDRSGSIHCPAQSPMSHSPASMHSTPGMPVGGGGDHMEGLGPITSHFPGKLDFGRNHSCSSVAIGIGGRGMTPNHVDPRQFPQSALQCNVFSPDEFKQSYFMQQPQVHPHPQGQVNMSGMPFMAPMPPHTGVAPAGTQTFRGTHPISIQMQYPVGFPHGQQQVHSQHHYPNTMVCHGLQQQQQQHMHPTHQHSQQQPPPLPHHHAHQGQSLLRHHQPLQPPHTMFQNLRMGSPGVWPPQHLPPHHGGPTPPSGYLSDPHHQQGGGVFPGGYPHMGDLLWLEPGKPKSKRPRSKKDKQKLNSIVDRTSPCGVLGRHRPGGAGTAMPMTDLPKCSTPSTPAITTSTPNVFPSAAATTTLPCSVSFLENPAVFVAQQTAIINSSLASCQVDLGSPPHLTNPTFTSNPVRANACSATNTTLPIIKVEPDCDERLSESFPASGRGMTECECKQEPTTDDVLCLRDQDKKLCGNSSVMSTVHLNKSHVVSKLEPSAVLPSQSGSSSSKVSDTCGTGGNGLSQGSQGKKKPSPKAKNRQKMLPVASKLTVANTCLPECASPVTLPQHSIVSPQLPVHHQQHTSDANAMNAVTGSVPFQVPDLSQLLLGSCGNTSNNWNLMALQLAQYNNSNGNNGSLGGNGDLNSSASTNAPTDFPASSLLTAAARAQLSQQTPLNSFLLPAILSANGLATQDLPLLAAAALQQQQQQQLQQHDATASVTLNGGGSADLTAKTSPAMAGTSMVGVSPVGVATLNQACSLPMQLLQGTNMVTAGVMPTTAFQGGTLLAQGVQSMQGLQGLPLNVFLPMNQTGVGADGLQGISIDMAGNILASVSMGNTVCKTLNISPKMVTTLVDTASAISPGSLPGSLSPAVPTSAGFSSQGCGSMKGMGSTIHHLPQNNIPHAVAQNIGSGIQTQNLSQSIQGSQNTSQSMQGQAFNQTIGQGVPQALGVNVSMGLGGGEAVVLNSLLPSFLTLNTSMPPISLPMVTSVTNSLAQVIPAVGTAPALLTTQQQHQPQHQQPQQQQASAAQFLNALAIPAVAAAAFANPLLITNPLVAQATANPPVPQYPTKVITDERDCDESVQSMQAMGSQIEEKALESSSHKLEDGGGCSGKTLDMPQHHSLSQQALTVQTSDAFQQQQQQQQVFVLPGGGLPLMHVLSAGTHQLGAAAGVVDKLCNTTQLFLPAAPSAATLSPDLTQLGAVAALTPLGIQQMWNSLNSLHFLVQQTLQLQQLVWQQLQGMQALPPHITTLDASATHPLQTHFFTNLQQQQVQISTSQQQPQQSQDVLIAQEEEVEEEEEEMEAGGLISMDGAGSDCGAQTEIASSCISMEKVQARECVDASPASPVQSPDASNSPSSKAGPVPAKTSGQSPDNSNGFRETKASQEILPSSDISPSLQQGGKSTHGGAERNTVGNALQKPDIFLNCMVKSSSGPASRMSTASSPRSQSIKSHVVSSTAQSTMMDTSCLSGKQSCGDPVSLNDRNARASKTLYPGDKTASNFNHSSYHPTVNGNCRGKNLQSQMEGGGKRRGVKRSLEDQCLSAGAAKVISNGTAALPLGGMPVVTITPGPNIVGQGQCST</sequence>
<proteinExistence type="predicted"/>
<dbReference type="OrthoDB" id="641149at2759"/>
<dbReference type="PROSITE" id="PS50982">
    <property type="entry name" value="MBD"/>
    <property type="match status" value="1"/>
</dbReference>
<evidence type="ECO:0000256" key="1">
    <source>
        <dbReference type="SAM" id="MobiDB-lite"/>
    </source>
</evidence>
<feature type="region of interest" description="Disordered" evidence="1">
    <location>
        <begin position="352"/>
        <end position="371"/>
    </location>
</feature>
<feature type="region of interest" description="Disordered" evidence="1">
    <location>
        <begin position="1962"/>
        <end position="2039"/>
    </location>
</feature>
<dbReference type="InterPro" id="IPR001739">
    <property type="entry name" value="Methyl_CpG_DNA-bd"/>
</dbReference>
<feature type="region of interest" description="Disordered" evidence="1">
    <location>
        <begin position="2051"/>
        <end position="2073"/>
    </location>
</feature>
<feature type="region of interest" description="Disordered" evidence="1">
    <location>
        <begin position="2113"/>
        <end position="2132"/>
    </location>
</feature>
<name>A0A2T7PRB4_POMCA</name>
<evidence type="ECO:0000259" key="2">
    <source>
        <dbReference type="PROSITE" id="PS50982"/>
    </source>
</evidence>
<feature type="region of interest" description="Disordered" evidence="1">
    <location>
        <begin position="805"/>
        <end position="941"/>
    </location>
</feature>
<dbReference type="EMBL" id="PZQS01000002">
    <property type="protein sequence ID" value="PVD35930.1"/>
    <property type="molecule type" value="Genomic_DNA"/>
</dbReference>
<dbReference type="SMART" id="SM00391">
    <property type="entry name" value="MBD"/>
    <property type="match status" value="1"/>
</dbReference>
<dbReference type="GO" id="GO:0010369">
    <property type="term" value="C:chromocenter"/>
    <property type="evidence" value="ECO:0007669"/>
    <property type="project" value="TreeGrafter"/>
</dbReference>
<evidence type="ECO:0000313" key="3">
    <source>
        <dbReference type="EMBL" id="PVD35930.1"/>
    </source>
</evidence>
<accession>A0A2T7PRB4</accession>
<feature type="compositionally biased region" description="Low complexity" evidence="1">
    <location>
        <begin position="357"/>
        <end position="369"/>
    </location>
</feature>
<feature type="compositionally biased region" description="Polar residues" evidence="1">
    <location>
        <begin position="1968"/>
        <end position="1981"/>
    </location>
</feature>
<organism evidence="3 4">
    <name type="scientific">Pomacea canaliculata</name>
    <name type="common">Golden apple snail</name>
    <dbReference type="NCBI Taxonomy" id="400727"/>
    <lineage>
        <taxon>Eukaryota</taxon>
        <taxon>Metazoa</taxon>
        <taxon>Spiralia</taxon>
        <taxon>Lophotrochozoa</taxon>
        <taxon>Mollusca</taxon>
        <taxon>Gastropoda</taxon>
        <taxon>Caenogastropoda</taxon>
        <taxon>Architaenioglossa</taxon>
        <taxon>Ampullarioidea</taxon>
        <taxon>Ampullariidae</taxon>
        <taxon>Pomacea</taxon>
    </lineage>
</organism>
<feature type="compositionally biased region" description="Basic residues" evidence="1">
    <location>
        <begin position="913"/>
        <end position="924"/>
    </location>
</feature>
<protein>
    <recommendedName>
        <fullName evidence="2">MBD domain-containing protein</fullName>
    </recommendedName>
</protein>
<feature type="compositionally biased region" description="Low complexity" evidence="1">
    <location>
        <begin position="1898"/>
        <end position="1908"/>
    </location>
</feature>
<dbReference type="PANTHER" id="PTHR16112:SF16">
    <property type="entry name" value="SIX-BANDED, ISOFORM H"/>
    <property type="match status" value="1"/>
</dbReference>
<dbReference type="PANTHER" id="PTHR16112">
    <property type="entry name" value="METHYL-CPG BINDING PROTEIN, DROSOPHILA"/>
    <property type="match status" value="1"/>
</dbReference>
<gene>
    <name evidence="3" type="ORF">C0Q70_02899</name>
</gene>
<feature type="compositionally biased region" description="Low complexity" evidence="1">
    <location>
        <begin position="807"/>
        <end position="823"/>
    </location>
</feature>
<feature type="compositionally biased region" description="Acidic residues" evidence="1">
    <location>
        <begin position="1914"/>
        <end position="1926"/>
    </location>
</feature>
<feature type="compositionally biased region" description="Polar residues" evidence="1">
    <location>
        <begin position="2120"/>
        <end position="2132"/>
    </location>
</feature>
<feature type="region of interest" description="Disordered" evidence="1">
    <location>
        <begin position="1117"/>
        <end position="1161"/>
    </location>
</feature>